<keyword evidence="2" id="KW-1185">Reference proteome</keyword>
<dbReference type="EMBL" id="CM023481">
    <property type="protein sequence ID" value="KAH6945537.1"/>
    <property type="molecule type" value="Genomic_DNA"/>
</dbReference>
<organism evidence="1 2">
    <name type="scientific">Hyalomma asiaticum</name>
    <name type="common">Tick</name>
    <dbReference type="NCBI Taxonomy" id="266040"/>
    <lineage>
        <taxon>Eukaryota</taxon>
        <taxon>Metazoa</taxon>
        <taxon>Ecdysozoa</taxon>
        <taxon>Arthropoda</taxon>
        <taxon>Chelicerata</taxon>
        <taxon>Arachnida</taxon>
        <taxon>Acari</taxon>
        <taxon>Parasitiformes</taxon>
        <taxon>Ixodida</taxon>
        <taxon>Ixodoidea</taxon>
        <taxon>Ixodidae</taxon>
        <taxon>Hyalomminae</taxon>
        <taxon>Hyalomma</taxon>
    </lineage>
</organism>
<evidence type="ECO:0000313" key="1">
    <source>
        <dbReference type="EMBL" id="KAH6945537.1"/>
    </source>
</evidence>
<name>A0ACB7TGU5_HYAAI</name>
<comment type="caution">
    <text evidence="1">The sequence shown here is derived from an EMBL/GenBank/DDBJ whole genome shotgun (WGS) entry which is preliminary data.</text>
</comment>
<sequence>MGDVSPEQKKKSSAKVLTTLFPRIPKVTTVLLEFFIKRESKVSLFRDPLSHFCQEQVVLAAQDCLQKLNRQVVTFQDIRDMIENLIGLHSLCMKRAPETAKELGTTIRKLTIIIGELATSLEKICEVSVTDWMAIGDSVVSKTEKLNLDNIPPYTTFIPKMREFRPLKLLGAGGFGAVYKAVYAPANYICTVKLVAMDRFTRHKQACIDKVVASVIRSPFLDSYVTMMEYISGVDLMRVVTKANYLNIDHVQIIMAQLILALEHLHLRGFLHRDVKVSNMLIVPGARVKLIDFDTNKVCLGHFSKRLVKGYFARTAFEFHDGESAGTIPYMAPEILKRRPYGRACDWWSTGIVFYKLMTGRVPFRGRTKQLLRDRIIGAPLKWPKTEEHPHSATPEAKDMVFKLLRKNPIERLASRHYQDLKNHPFFSGFNWKALSANKYLCEISAIAEAMGGGLGTLTAGEDGAAGATTNTKKRKLQKIEEMIDMEPDLQKPLYTYASASFKKLVLTLKAKRAVEVDDNFMNTSGMESSEIDYRKTSVGDSMIGAGAMSGMSETQTARSSEKLDVILFRRRSLGKFWSFGVNLERVKGEGDKFYYMVESVKRGSPAQRSQLLQGDVVIAVNGTAISKMPLPYVKKLLNSSGDQVIITVLSSSAYRILNTRRDIQAILSSCRRENIVLRAVRGGCTGSGNGYGFKTMEVKTYNEQQKSYTRYHIVQKVGSLNVSSPGKTIFPGDIVTHVDDIPVESFTQTVMKATLTKTKAEVKITIAAISPLRKRRPSYTRLHETVMTDTNVETPSSDAFVNDGKTE</sequence>
<accession>A0ACB7TGU5</accession>
<gene>
    <name evidence="1" type="ORF">HPB50_008913</name>
</gene>
<evidence type="ECO:0000313" key="2">
    <source>
        <dbReference type="Proteomes" id="UP000821845"/>
    </source>
</evidence>
<protein>
    <submittedName>
        <fullName evidence="1">Uncharacterized protein</fullName>
    </submittedName>
</protein>
<reference evidence="1" key="1">
    <citation type="submission" date="2020-05" db="EMBL/GenBank/DDBJ databases">
        <title>Large-scale comparative analyses of tick genomes elucidate their genetic diversity and vector capacities.</title>
        <authorList>
            <person name="Jia N."/>
            <person name="Wang J."/>
            <person name="Shi W."/>
            <person name="Du L."/>
            <person name="Sun Y."/>
            <person name="Zhan W."/>
            <person name="Jiang J."/>
            <person name="Wang Q."/>
            <person name="Zhang B."/>
            <person name="Ji P."/>
            <person name="Sakyi L.B."/>
            <person name="Cui X."/>
            <person name="Yuan T."/>
            <person name="Jiang B."/>
            <person name="Yang W."/>
            <person name="Lam T.T.-Y."/>
            <person name="Chang Q."/>
            <person name="Ding S."/>
            <person name="Wang X."/>
            <person name="Zhu J."/>
            <person name="Ruan X."/>
            <person name="Zhao L."/>
            <person name="Wei J."/>
            <person name="Que T."/>
            <person name="Du C."/>
            <person name="Cheng J."/>
            <person name="Dai P."/>
            <person name="Han X."/>
            <person name="Huang E."/>
            <person name="Gao Y."/>
            <person name="Liu J."/>
            <person name="Shao H."/>
            <person name="Ye R."/>
            <person name="Li L."/>
            <person name="Wei W."/>
            <person name="Wang X."/>
            <person name="Wang C."/>
            <person name="Yang T."/>
            <person name="Huo Q."/>
            <person name="Li W."/>
            <person name="Guo W."/>
            <person name="Chen H."/>
            <person name="Zhou L."/>
            <person name="Ni X."/>
            <person name="Tian J."/>
            <person name="Zhou Y."/>
            <person name="Sheng Y."/>
            <person name="Liu T."/>
            <person name="Pan Y."/>
            <person name="Xia L."/>
            <person name="Li J."/>
            <person name="Zhao F."/>
            <person name="Cao W."/>
        </authorList>
    </citation>
    <scope>NUCLEOTIDE SEQUENCE</scope>
    <source>
        <strain evidence="1">Hyas-2018</strain>
    </source>
</reference>
<dbReference type="Proteomes" id="UP000821845">
    <property type="component" value="Chromosome 1"/>
</dbReference>
<proteinExistence type="predicted"/>